<dbReference type="Pfam" id="PF13739">
    <property type="entry name" value="PdaC"/>
    <property type="match status" value="1"/>
</dbReference>
<name>A0ABS2P808_9BACL</name>
<evidence type="ECO:0000259" key="2">
    <source>
        <dbReference type="Pfam" id="PF13739"/>
    </source>
</evidence>
<dbReference type="RefSeq" id="WP_204695374.1">
    <property type="nucleotide sequence ID" value="NZ_JAFBEC010000001.1"/>
</dbReference>
<protein>
    <recommendedName>
        <fullName evidence="5">DUF3298/DUF4163 domain-containing protein</fullName>
    </recommendedName>
</protein>
<evidence type="ECO:0000259" key="1">
    <source>
        <dbReference type="Pfam" id="PF11738"/>
    </source>
</evidence>
<comment type="caution">
    <text evidence="3">The sequence shown here is derived from an EMBL/GenBank/DDBJ whole genome shotgun (WGS) entry which is preliminary data.</text>
</comment>
<sequence length="195" mass="22466">MSLIEQLPLSVSSHHIVQPRVNVYYPTIREHTNKKAETRINQTIKQTVWRMMKDQGYGQKETELTGTYDIKTNQPHILSLTLSIYQFSGGAHGTTLEKGLTFNTETGQLLSFKDLFLTTNEDRSIINEHIKSQLDERHLTSDLLVPFSGVNDDTNFYIADQTLVIFFNQYELLPYVYGITYFPIPLYLFPDVSLP</sequence>
<dbReference type="InterPro" id="IPR037126">
    <property type="entry name" value="PdaC/RsiV-like_sf"/>
</dbReference>
<dbReference type="Pfam" id="PF11738">
    <property type="entry name" value="DUF3298"/>
    <property type="match status" value="1"/>
</dbReference>
<evidence type="ECO:0008006" key="5">
    <source>
        <dbReference type="Google" id="ProtNLM"/>
    </source>
</evidence>
<dbReference type="Gene3D" id="3.30.565.40">
    <property type="entry name" value="Fervidobacterium nodosum Rt17-B1 like"/>
    <property type="match status" value="1"/>
</dbReference>
<dbReference type="EMBL" id="JAFBEC010000001">
    <property type="protein sequence ID" value="MBM7631195.1"/>
    <property type="molecule type" value="Genomic_DNA"/>
</dbReference>
<accession>A0ABS2P808</accession>
<gene>
    <name evidence="3" type="ORF">JOD17_000286</name>
</gene>
<keyword evidence="4" id="KW-1185">Reference proteome</keyword>
<evidence type="ECO:0000313" key="4">
    <source>
        <dbReference type="Proteomes" id="UP000741863"/>
    </source>
</evidence>
<dbReference type="Proteomes" id="UP000741863">
    <property type="component" value="Unassembled WGS sequence"/>
</dbReference>
<proteinExistence type="predicted"/>
<feature type="domain" description="DUF3298" evidence="1">
    <location>
        <begin position="113"/>
        <end position="186"/>
    </location>
</feature>
<evidence type="ECO:0000313" key="3">
    <source>
        <dbReference type="EMBL" id="MBM7631195.1"/>
    </source>
</evidence>
<dbReference type="InterPro" id="IPR025303">
    <property type="entry name" value="PdaC"/>
</dbReference>
<feature type="domain" description="Deacetylase PdaC" evidence="2">
    <location>
        <begin position="21"/>
        <end position="95"/>
    </location>
</feature>
<organism evidence="3 4">
    <name type="scientific">Geomicrobium sediminis</name>
    <dbReference type="NCBI Taxonomy" id="1347788"/>
    <lineage>
        <taxon>Bacteria</taxon>
        <taxon>Bacillati</taxon>
        <taxon>Bacillota</taxon>
        <taxon>Bacilli</taxon>
        <taxon>Bacillales</taxon>
        <taxon>Geomicrobium</taxon>
    </lineage>
</organism>
<reference evidence="3 4" key="1">
    <citation type="submission" date="2021-01" db="EMBL/GenBank/DDBJ databases">
        <title>Genomic Encyclopedia of Type Strains, Phase IV (KMG-IV): sequencing the most valuable type-strain genomes for metagenomic binning, comparative biology and taxonomic classification.</title>
        <authorList>
            <person name="Goeker M."/>
        </authorList>
    </citation>
    <scope>NUCLEOTIDE SEQUENCE [LARGE SCALE GENOMIC DNA]</scope>
    <source>
        <strain evidence="3 4">DSM 25540</strain>
    </source>
</reference>
<dbReference type="InterPro" id="IPR021729">
    <property type="entry name" value="DUF3298"/>
</dbReference>
<dbReference type="Gene3D" id="3.90.640.20">
    <property type="entry name" value="Heat-shock cognate protein, ATPase"/>
    <property type="match status" value="1"/>
</dbReference>